<evidence type="ECO:0000313" key="2">
    <source>
        <dbReference type="EMBL" id="AUM74754.1"/>
    </source>
</evidence>
<organism evidence="2 3">
    <name type="scientific">Paracoccus jeotgali</name>
    <dbReference type="NCBI Taxonomy" id="2065379"/>
    <lineage>
        <taxon>Bacteria</taxon>
        <taxon>Pseudomonadati</taxon>
        <taxon>Pseudomonadota</taxon>
        <taxon>Alphaproteobacteria</taxon>
        <taxon>Rhodobacterales</taxon>
        <taxon>Paracoccaceae</taxon>
        <taxon>Paracoccus</taxon>
    </lineage>
</organism>
<dbReference type="RefSeq" id="WP_101500099.1">
    <property type="nucleotide sequence ID" value="NZ_CP025583.1"/>
</dbReference>
<evidence type="ECO:0008006" key="4">
    <source>
        <dbReference type="Google" id="ProtNLM"/>
    </source>
</evidence>
<keyword evidence="3" id="KW-1185">Reference proteome</keyword>
<evidence type="ECO:0000256" key="1">
    <source>
        <dbReference type="SAM" id="SignalP"/>
    </source>
</evidence>
<feature type="chain" id="PRO_5014817466" description="Lipoprotein" evidence="1">
    <location>
        <begin position="26"/>
        <end position="211"/>
    </location>
</feature>
<reference evidence="3" key="1">
    <citation type="submission" date="2017-12" db="EMBL/GenBank/DDBJ databases">
        <title>Genomic analysis of Paracoccus sp. CBA4604.</title>
        <authorList>
            <person name="Roh S.W."/>
            <person name="Kim J.Y."/>
            <person name="Kim J.S."/>
        </authorList>
    </citation>
    <scope>NUCLEOTIDE SEQUENCE [LARGE SCALE GENOMIC DNA]</scope>
    <source>
        <strain evidence="3">CBA4604</strain>
    </source>
</reference>
<keyword evidence="1" id="KW-0732">Signal</keyword>
<name>A0A2K9MGN0_9RHOB</name>
<gene>
    <name evidence="2" type="ORF">CYR75_11100</name>
</gene>
<protein>
    <recommendedName>
        <fullName evidence="4">Lipoprotein</fullName>
    </recommendedName>
</protein>
<dbReference type="OrthoDB" id="7666390at2"/>
<feature type="signal peptide" evidence="1">
    <location>
        <begin position="1"/>
        <end position="25"/>
    </location>
</feature>
<dbReference type="Proteomes" id="UP000234882">
    <property type="component" value="Chromosome"/>
</dbReference>
<sequence length="211" mass="23287">MLRRILIALALPLLLAACGADNIWASDDAVRAARYRSDEPPSISLLTVIGIPRGEGGHTALLLNGSQQVIWDPAGSFSHPRAPERHDVLYGITPQMRNVYIDYHARDVGKERYYVTLDTVQVPLEVADAAIRSAEMQGPANKAFCANATTSVLRRVPGFQQAPGGFSPLRTREWFLTLPGVQTSTFYDGDPRLVHGDLLRMKDGSLRTYDR</sequence>
<proteinExistence type="predicted"/>
<dbReference type="KEGG" id="paru:CYR75_11100"/>
<accession>A0A2K9MGN0</accession>
<evidence type="ECO:0000313" key="3">
    <source>
        <dbReference type="Proteomes" id="UP000234882"/>
    </source>
</evidence>
<dbReference type="AlphaFoldDB" id="A0A2K9MGN0"/>
<dbReference type="EMBL" id="CP025583">
    <property type="protein sequence ID" value="AUM74754.1"/>
    <property type="molecule type" value="Genomic_DNA"/>
</dbReference>
<dbReference type="PROSITE" id="PS51257">
    <property type="entry name" value="PROKAR_LIPOPROTEIN"/>
    <property type="match status" value="1"/>
</dbReference>